<keyword evidence="1" id="KW-0472">Membrane</keyword>
<dbReference type="EMBL" id="JANAWD010000009">
    <property type="protein sequence ID" value="KAJ3491652.1"/>
    <property type="molecule type" value="Genomic_DNA"/>
</dbReference>
<feature type="transmembrane region" description="Helical" evidence="1">
    <location>
        <begin position="97"/>
        <end position="116"/>
    </location>
</feature>
<evidence type="ECO:0000313" key="2">
    <source>
        <dbReference type="EMBL" id="KAJ3491652.1"/>
    </source>
</evidence>
<proteinExistence type="predicted"/>
<keyword evidence="3" id="KW-1185">Reference proteome</keyword>
<keyword evidence="1" id="KW-0812">Transmembrane</keyword>
<gene>
    <name evidence="2" type="ORF">NLI96_g582</name>
</gene>
<evidence type="ECO:0000313" key="3">
    <source>
        <dbReference type="Proteomes" id="UP001212997"/>
    </source>
</evidence>
<keyword evidence="1" id="KW-1133">Transmembrane helix</keyword>
<comment type="caution">
    <text evidence="2">The sequence shown here is derived from an EMBL/GenBank/DDBJ whole genome shotgun (WGS) entry which is preliminary data.</text>
</comment>
<sequence length="134" mass="15609">MTQLAKTKQHPEHVNALGKFFLAVAHHPILVTDQGPEILILYQARVRKNWFESIKAPAHLEELSYNIAILNEDLLTSIEREVGRKIREKNDREVRSFHLFLARFSSVLIIFSSFHANPTTHLRSRHMLTYPLRS</sequence>
<dbReference type="AlphaFoldDB" id="A0AAD5VC48"/>
<dbReference type="Proteomes" id="UP001212997">
    <property type="component" value="Unassembled WGS sequence"/>
</dbReference>
<accession>A0AAD5VC48</accession>
<organism evidence="2 3">
    <name type="scientific">Meripilus lineatus</name>
    <dbReference type="NCBI Taxonomy" id="2056292"/>
    <lineage>
        <taxon>Eukaryota</taxon>
        <taxon>Fungi</taxon>
        <taxon>Dikarya</taxon>
        <taxon>Basidiomycota</taxon>
        <taxon>Agaricomycotina</taxon>
        <taxon>Agaricomycetes</taxon>
        <taxon>Polyporales</taxon>
        <taxon>Meripilaceae</taxon>
        <taxon>Meripilus</taxon>
    </lineage>
</organism>
<name>A0AAD5VC48_9APHY</name>
<reference evidence="2" key="1">
    <citation type="submission" date="2022-07" db="EMBL/GenBank/DDBJ databases">
        <title>Genome Sequence of Physisporinus lineatus.</title>
        <authorList>
            <person name="Buettner E."/>
        </authorList>
    </citation>
    <scope>NUCLEOTIDE SEQUENCE</scope>
    <source>
        <strain evidence="2">VT162</strain>
    </source>
</reference>
<evidence type="ECO:0000256" key="1">
    <source>
        <dbReference type="SAM" id="Phobius"/>
    </source>
</evidence>
<protein>
    <submittedName>
        <fullName evidence="2">Uncharacterized protein</fullName>
    </submittedName>
</protein>